<dbReference type="Proteomes" id="UP001589894">
    <property type="component" value="Unassembled WGS sequence"/>
</dbReference>
<evidence type="ECO:0000256" key="1">
    <source>
        <dbReference type="SAM" id="MobiDB-lite"/>
    </source>
</evidence>
<dbReference type="RefSeq" id="WP_377336700.1">
    <property type="nucleotide sequence ID" value="NZ_JBHLUE010000004.1"/>
</dbReference>
<proteinExistence type="predicted"/>
<dbReference type="InterPro" id="IPR029063">
    <property type="entry name" value="SAM-dependent_MTases_sf"/>
</dbReference>
<protein>
    <submittedName>
        <fullName evidence="3">TRM11 family SAM-dependent methyltransferase</fullName>
    </submittedName>
</protein>
<accession>A0ABV6NSR7</accession>
<gene>
    <name evidence="3" type="ORF">ACFFHU_06455</name>
</gene>
<feature type="region of interest" description="Disordered" evidence="1">
    <location>
        <begin position="345"/>
        <end position="372"/>
    </location>
</feature>
<comment type="caution">
    <text evidence="3">The sequence shown here is derived from an EMBL/GenBank/DDBJ whole genome shotgun (WGS) entry which is preliminary data.</text>
</comment>
<keyword evidence="3" id="KW-0489">Methyltransferase</keyword>
<evidence type="ECO:0000313" key="3">
    <source>
        <dbReference type="EMBL" id="MFC0563807.1"/>
    </source>
</evidence>
<sequence length="372" mass="39723">MIEYALLLAPSSNRVYADASGRLARAELAVFARSGVLGTEPADIGERRIGGVPYLTFAAPEPGLGGQDIAYLANLSAAYALFERRGELLRPVELAPLGRYDSDLITIPKYAGKTNEQFTRLLLNITLLASASAPAMLAGGLVVLDPLCGRGTTLNQALMYGHDGLGVEIDNKDVDAYAAFLRTWLKRKRLKHRAELVPVRRERRLVARRFEAVLAPSPEAYRSGATQKVTVLNADTTRLAELLRPACADVIVTDAPYGVAHGSRGAQGLSRSPLELLRAAVPGWTRLLRPGGALGMSWNTHVAQRSAAAEVLAGAGLRVLDGPGYAELSHRVDQGIERDVLVAVAPAPDPGPQPASPPNLRREQASSPDPGR</sequence>
<dbReference type="Gene3D" id="3.40.50.150">
    <property type="entry name" value="Vaccinia Virus protein VP39"/>
    <property type="match status" value="1"/>
</dbReference>
<evidence type="ECO:0000313" key="4">
    <source>
        <dbReference type="Proteomes" id="UP001589894"/>
    </source>
</evidence>
<feature type="domain" description="Ribosomal RNA large subunit methyltransferase K/L-like methyltransferase" evidence="2">
    <location>
        <begin position="139"/>
        <end position="266"/>
    </location>
</feature>
<dbReference type="Pfam" id="PF01170">
    <property type="entry name" value="UPF0020"/>
    <property type="match status" value="1"/>
</dbReference>
<feature type="compositionally biased region" description="Pro residues" evidence="1">
    <location>
        <begin position="347"/>
        <end position="357"/>
    </location>
</feature>
<organism evidence="3 4">
    <name type="scientific">Plantactinospora siamensis</name>
    <dbReference type="NCBI Taxonomy" id="555372"/>
    <lineage>
        <taxon>Bacteria</taxon>
        <taxon>Bacillati</taxon>
        <taxon>Actinomycetota</taxon>
        <taxon>Actinomycetes</taxon>
        <taxon>Micromonosporales</taxon>
        <taxon>Micromonosporaceae</taxon>
        <taxon>Plantactinospora</taxon>
    </lineage>
</organism>
<dbReference type="EMBL" id="JBHLUE010000004">
    <property type="protein sequence ID" value="MFC0563807.1"/>
    <property type="molecule type" value="Genomic_DNA"/>
</dbReference>
<dbReference type="InterPro" id="IPR000241">
    <property type="entry name" value="RlmKL-like_Mtase"/>
</dbReference>
<reference evidence="3 4" key="1">
    <citation type="submission" date="2024-09" db="EMBL/GenBank/DDBJ databases">
        <authorList>
            <person name="Sun Q."/>
            <person name="Mori K."/>
        </authorList>
    </citation>
    <scope>NUCLEOTIDE SEQUENCE [LARGE SCALE GENOMIC DNA]</scope>
    <source>
        <strain evidence="3 4">TBRC 2205</strain>
    </source>
</reference>
<dbReference type="GO" id="GO:0032259">
    <property type="term" value="P:methylation"/>
    <property type="evidence" value="ECO:0007669"/>
    <property type="project" value="UniProtKB-KW"/>
</dbReference>
<keyword evidence="4" id="KW-1185">Reference proteome</keyword>
<name>A0ABV6NSR7_9ACTN</name>
<dbReference type="GO" id="GO:0008168">
    <property type="term" value="F:methyltransferase activity"/>
    <property type="evidence" value="ECO:0007669"/>
    <property type="project" value="UniProtKB-KW"/>
</dbReference>
<dbReference type="SUPFAM" id="SSF53335">
    <property type="entry name" value="S-adenosyl-L-methionine-dependent methyltransferases"/>
    <property type="match status" value="1"/>
</dbReference>
<keyword evidence="3" id="KW-0808">Transferase</keyword>
<evidence type="ECO:0000259" key="2">
    <source>
        <dbReference type="Pfam" id="PF01170"/>
    </source>
</evidence>